<feature type="transmembrane region" description="Helical" evidence="7">
    <location>
        <begin position="386"/>
        <end position="406"/>
    </location>
</feature>
<dbReference type="EMBL" id="PVWO01000007">
    <property type="protein sequence ID" value="PSB59361.1"/>
    <property type="molecule type" value="Genomic_DNA"/>
</dbReference>
<feature type="transmembrane region" description="Helical" evidence="7">
    <location>
        <begin position="264"/>
        <end position="290"/>
    </location>
</feature>
<dbReference type="Proteomes" id="UP000238937">
    <property type="component" value="Unassembled WGS sequence"/>
</dbReference>
<feature type="domain" description="Major facilitator superfamily (MFS) profile" evidence="8">
    <location>
        <begin position="22"/>
        <end position="410"/>
    </location>
</feature>
<keyword evidence="5 7" id="KW-1133">Transmembrane helix</keyword>
<evidence type="ECO:0000313" key="9">
    <source>
        <dbReference type="EMBL" id="PSB59361.1"/>
    </source>
</evidence>
<dbReference type="GO" id="GO:0022857">
    <property type="term" value="F:transmembrane transporter activity"/>
    <property type="evidence" value="ECO:0007669"/>
    <property type="project" value="InterPro"/>
</dbReference>
<dbReference type="InterPro" id="IPR020846">
    <property type="entry name" value="MFS_dom"/>
</dbReference>
<evidence type="ECO:0000256" key="1">
    <source>
        <dbReference type="ARBA" id="ARBA00004651"/>
    </source>
</evidence>
<comment type="caution">
    <text evidence="9">The sequence shown here is derived from an EMBL/GenBank/DDBJ whole genome shotgun (WGS) entry which is preliminary data.</text>
</comment>
<dbReference type="CDD" id="cd17330">
    <property type="entry name" value="MFS_SLC46_TetA_like"/>
    <property type="match status" value="1"/>
</dbReference>
<evidence type="ECO:0000256" key="4">
    <source>
        <dbReference type="ARBA" id="ARBA00022692"/>
    </source>
</evidence>
<dbReference type="Gene3D" id="1.20.1250.20">
    <property type="entry name" value="MFS general substrate transporter like domains"/>
    <property type="match status" value="1"/>
</dbReference>
<evidence type="ECO:0000259" key="8">
    <source>
        <dbReference type="PROSITE" id="PS50850"/>
    </source>
</evidence>
<dbReference type="PROSITE" id="PS50850">
    <property type="entry name" value="MFS"/>
    <property type="match status" value="1"/>
</dbReference>
<dbReference type="SUPFAM" id="SSF103473">
    <property type="entry name" value="MFS general substrate transporter"/>
    <property type="match status" value="1"/>
</dbReference>
<keyword evidence="4 7" id="KW-0812">Transmembrane</keyword>
<organism evidence="9 10">
    <name type="scientific">Chamaesiphon polymorphus CCALA 037</name>
    <dbReference type="NCBI Taxonomy" id="2107692"/>
    <lineage>
        <taxon>Bacteria</taxon>
        <taxon>Bacillati</taxon>
        <taxon>Cyanobacteriota</taxon>
        <taxon>Cyanophyceae</taxon>
        <taxon>Gomontiellales</taxon>
        <taxon>Chamaesiphonaceae</taxon>
        <taxon>Chamaesiphon</taxon>
    </lineage>
</organism>
<dbReference type="InterPro" id="IPR011701">
    <property type="entry name" value="MFS"/>
</dbReference>
<keyword evidence="6 7" id="KW-0472">Membrane</keyword>
<evidence type="ECO:0000313" key="10">
    <source>
        <dbReference type="Proteomes" id="UP000238937"/>
    </source>
</evidence>
<proteinExistence type="inferred from homology"/>
<dbReference type="PROSITE" id="PS00216">
    <property type="entry name" value="SUGAR_TRANSPORT_1"/>
    <property type="match status" value="1"/>
</dbReference>
<dbReference type="AlphaFoldDB" id="A0A2T1GNE4"/>
<evidence type="ECO:0000256" key="5">
    <source>
        <dbReference type="ARBA" id="ARBA00022989"/>
    </source>
</evidence>
<sequence length="416" mass="45193">MLIPMLNKLIKEETPKRTPRPLTPFTLFIGSISYLGVGVLNPIMPALIEGRYGGTAFHVGLMYTTLATAQFIGSPVIGLLSDRYGRRLVLMFSLLGAAIAYTLMGIGGALWMMFAGWAIFGIADGTASSIFAYIADTATLKARTRAFAFMSAATGMGFTIGPIISARFASIDLAIPLYIVAATSVVGLVWAYWAMPETFPDNPRVARVSFRQLNPLSQLFVDWRNPHLRWLMLSFLLTTMTSIITSSNLAAMTNDLFGWQPQQIAPIFILMGVVEVLAQVSIVPVLLHFLREIQITSLGAIMLSIAFGLFGWFSLTGLPALVYIAAIVANIGTALVEVSLQGLMSKAVAPEAQGRIQGTYRATFALGRIIGPLWAGWLYQEISPAMPYWIGAGQMILVSILTWFAASKLQHKGNAQ</sequence>
<dbReference type="PRINTS" id="PR01035">
    <property type="entry name" value="TCRTETA"/>
</dbReference>
<gene>
    <name evidence="9" type="ORF">C7B77_01135</name>
</gene>
<comment type="similarity">
    <text evidence="2">Belongs to the major facilitator superfamily. TCR/Tet family.</text>
</comment>
<dbReference type="GO" id="GO:0005886">
    <property type="term" value="C:plasma membrane"/>
    <property type="evidence" value="ECO:0007669"/>
    <property type="project" value="UniProtKB-SubCell"/>
</dbReference>
<reference evidence="9 10" key="1">
    <citation type="submission" date="2018-03" db="EMBL/GenBank/DDBJ databases">
        <title>The ancient ancestry and fast evolution of plastids.</title>
        <authorList>
            <person name="Moore K.R."/>
            <person name="Magnabosco C."/>
            <person name="Momper L."/>
            <person name="Gold D.A."/>
            <person name="Bosak T."/>
            <person name="Fournier G.P."/>
        </authorList>
    </citation>
    <scope>NUCLEOTIDE SEQUENCE [LARGE SCALE GENOMIC DNA]</scope>
    <source>
        <strain evidence="9 10">CCALA 037</strain>
    </source>
</reference>
<feature type="transmembrane region" description="Helical" evidence="7">
    <location>
        <begin position="297"/>
        <end position="315"/>
    </location>
</feature>
<dbReference type="PANTHER" id="PTHR23504">
    <property type="entry name" value="MAJOR FACILITATOR SUPERFAMILY DOMAIN-CONTAINING PROTEIN 10"/>
    <property type="match status" value="1"/>
</dbReference>
<keyword evidence="10" id="KW-1185">Reference proteome</keyword>
<feature type="transmembrane region" description="Helical" evidence="7">
    <location>
        <begin position="360"/>
        <end position="380"/>
    </location>
</feature>
<evidence type="ECO:0000256" key="2">
    <source>
        <dbReference type="ARBA" id="ARBA00007520"/>
    </source>
</evidence>
<name>A0A2T1GNE4_9CYAN</name>
<feature type="transmembrane region" description="Helical" evidence="7">
    <location>
        <begin position="147"/>
        <end position="169"/>
    </location>
</feature>
<evidence type="ECO:0000256" key="7">
    <source>
        <dbReference type="SAM" id="Phobius"/>
    </source>
</evidence>
<dbReference type="Pfam" id="PF07690">
    <property type="entry name" value="MFS_1"/>
    <property type="match status" value="1"/>
</dbReference>
<feature type="transmembrane region" description="Helical" evidence="7">
    <location>
        <begin position="60"/>
        <end position="81"/>
    </location>
</feature>
<protein>
    <recommendedName>
        <fullName evidence="8">Major facilitator superfamily (MFS) profile domain-containing protein</fullName>
    </recommendedName>
</protein>
<evidence type="ECO:0000256" key="6">
    <source>
        <dbReference type="ARBA" id="ARBA00023136"/>
    </source>
</evidence>
<feature type="transmembrane region" description="Helical" evidence="7">
    <location>
        <begin position="88"/>
        <end position="111"/>
    </location>
</feature>
<feature type="transmembrane region" description="Helical" evidence="7">
    <location>
        <begin position="321"/>
        <end position="340"/>
    </location>
</feature>
<accession>A0A2T1GNE4</accession>
<feature type="transmembrane region" description="Helical" evidence="7">
    <location>
        <begin position="117"/>
        <end position="135"/>
    </location>
</feature>
<evidence type="ECO:0000256" key="3">
    <source>
        <dbReference type="ARBA" id="ARBA00022448"/>
    </source>
</evidence>
<feature type="transmembrane region" description="Helical" evidence="7">
    <location>
        <begin position="21"/>
        <end position="40"/>
    </location>
</feature>
<dbReference type="InterPro" id="IPR001958">
    <property type="entry name" value="Tet-R_TetA/multi-R_MdtG-like"/>
</dbReference>
<feature type="transmembrane region" description="Helical" evidence="7">
    <location>
        <begin position="230"/>
        <end position="252"/>
    </location>
</feature>
<dbReference type="InterPro" id="IPR005829">
    <property type="entry name" value="Sugar_transporter_CS"/>
</dbReference>
<feature type="transmembrane region" description="Helical" evidence="7">
    <location>
        <begin position="175"/>
        <end position="194"/>
    </location>
</feature>
<keyword evidence="3" id="KW-0813">Transport</keyword>
<comment type="subcellular location">
    <subcellularLocation>
        <location evidence="1">Cell membrane</location>
        <topology evidence="1">Multi-pass membrane protein</topology>
    </subcellularLocation>
</comment>
<dbReference type="PANTHER" id="PTHR23504:SF15">
    <property type="entry name" value="MAJOR FACILITATOR SUPERFAMILY (MFS) PROFILE DOMAIN-CONTAINING PROTEIN"/>
    <property type="match status" value="1"/>
</dbReference>
<dbReference type="InterPro" id="IPR036259">
    <property type="entry name" value="MFS_trans_sf"/>
</dbReference>